<accession>A0A420ERQ2</accession>
<evidence type="ECO:0000313" key="2">
    <source>
        <dbReference type="Proteomes" id="UP000284395"/>
    </source>
</evidence>
<dbReference type="OrthoDB" id="9928836at2"/>
<evidence type="ECO:0000313" key="1">
    <source>
        <dbReference type="EMBL" id="RKF23357.1"/>
    </source>
</evidence>
<organism evidence="1 2">
    <name type="scientific">Altericroceibacterium spongiae</name>
    <dbReference type="NCBI Taxonomy" id="2320269"/>
    <lineage>
        <taxon>Bacteria</taxon>
        <taxon>Pseudomonadati</taxon>
        <taxon>Pseudomonadota</taxon>
        <taxon>Alphaproteobacteria</taxon>
        <taxon>Sphingomonadales</taxon>
        <taxon>Erythrobacteraceae</taxon>
        <taxon>Altericroceibacterium</taxon>
    </lineage>
</organism>
<comment type="caution">
    <text evidence="1">The sequence shown here is derived from an EMBL/GenBank/DDBJ whole genome shotgun (WGS) entry which is preliminary data.</text>
</comment>
<protein>
    <submittedName>
        <fullName evidence="1">Uncharacterized protein</fullName>
    </submittedName>
</protein>
<dbReference type="RefSeq" id="WP_120323261.1">
    <property type="nucleotide sequence ID" value="NZ_RAPF01000001.1"/>
</dbReference>
<proteinExistence type="predicted"/>
<dbReference type="AlphaFoldDB" id="A0A420ERQ2"/>
<gene>
    <name evidence="1" type="ORF">D6851_02480</name>
</gene>
<dbReference type="Proteomes" id="UP000284395">
    <property type="component" value="Unassembled WGS sequence"/>
</dbReference>
<sequence length="97" mass="11172">MDEPLKKLDTSMHILMLEHLTLHLWANILSSQPDPVKSAQECARGSLSELDTYAEKRAETANEAYHPATQLLLHHTEYFWAMVEDLVQKRAEREGKL</sequence>
<keyword evidence="2" id="KW-1185">Reference proteome</keyword>
<dbReference type="EMBL" id="RAPF01000001">
    <property type="protein sequence ID" value="RKF23357.1"/>
    <property type="molecule type" value="Genomic_DNA"/>
</dbReference>
<reference evidence="1 2" key="1">
    <citation type="submission" date="2018-09" db="EMBL/GenBank/DDBJ databases">
        <title>Altererythrobacter spongiae sp. nov., isolated from a marine sponge.</title>
        <authorList>
            <person name="Zhuang L."/>
            <person name="Luo L."/>
        </authorList>
    </citation>
    <scope>NUCLEOTIDE SEQUENCE [LARGE SCALE GENOMIC DNA]</scope>
    <source>
        <strain evidence="1 2">HN-Y73</strain>
    </source>
</reference>
<name>A0A420ERQ2_9SPHN</name>